<feature type="domain" description="Fumarylacetoacetase-like C-terminal" evidence="2">
    <location>
        <begin position="78"/>
        <end position="285"/>
    </location>
</feature>
<evidence type="ECO:0000259" key="2">
    <source>
        <dbReference type="Pfam" id="PF01557"/>
    </source>
</evidence>
<protein>
    <submittedName>
        <fullName evidence="3">Fumarylacetoacetate hydrolase family protein</fullName>
    </submittedName>
</protein>
<sequence>MKLIRYEINNKIDIGVLKRDKIYPFKNYSLSKNYTDLKDFVKNYNSEDFEKLKEDGKDFVNIKDVKILSPFVNLDHDMICVGLNYKDHVEESEKSKIKAGEAENATYFSKRCEIISSPDEVLEYDFSLDEALDYETELGVIIGKRGKDINYEEAKDYVFGFTIVNDFSARNLQKDHGQWYKGKSIDGFSAMGPVIVTSDEIDGMNLDLKTYVNGELRQNSNTKYMIRDIYKLIEEFSRGITLVPGDVFATGTPKGVGMGFSPEKFLKSGDEVKCVIEGIGELKNFIK</sequence>
<accession>A0ABS6FGE4</accession>
<dbReference type="Pfam" id="PF01557">
    <property type="entry name" value="FAA_hydrolase"/>
    <property type="match status" value="1"/>
</dbReference>
<comment type="similarity">
    <text evidence="1">Belongs to the FAH family.</text>
</comment>
<comment type="caution">
    <text evidence="3">The sequence shown here is derived from an EMBL/GenBank/DDBJ whole genome shotgun (WGS) entry which is preliminary data.</text>
</comment>
<gene>
    <name evidence="3" type="ORF">KQI68_01955</name>
</gene>
<evidence type="ECO:0000313" key="3">
    <source>
        <dbReference type="EMBL" id="MBU5668597.1"/>
    </source>
</evidence>
<keyword evidence="4" id="KW-1185">Reference proteome</keyword>
<dbReference type="PANTHER" id="PTHR11820:SF7">
    <property type="entry name" value="ACYLPYRUVASE FAHD1, MITOCHONDRIAL"/>
    <property type="match status" value="1"/>
</dbReference>
<dbReference type="Proteomes" id="UP000783742">
    <property type="component" value="Unassembled WGS sequence"/>
</dbReference>
<name>A0ABS6FGE4_9FIRM</name>
<evidence type="ECO:0000256" key="1">
    <source>
        <dbReference type="ARBA" id="ARBA00010211"/>
    </source>
</evidence>
<proteinExistence type="inferred from homology"/>
<reference evidence="3 4" key="1">
    <citation type="submission" date="2021-06" db="EMBL/GenBank/DDBJ databases">
        <authorList>
            <person name="Sun Q."/>
            <person name="Li D."/>
        </authorList>
    </citation>
    <scope>NUCLEOTIDE SEQUENCE [LARGE SCALE GENOMIC DNA]</scope>
    <source>
        <strain evidence="3 4">MSJ-1</strain>
    </source>
</reference>
<keyword evidence="3" id="KW-0378">Hydrolase</keyword>
<dbReference type="GO" id="GO:0016787">
    <property type="term" value="F:hydrolase activity"/>
    <property type="evidence" value="ECO:0007669"/>
    <property type="project" value="UniProtKB-KW"/>
</dbReference>
<organism evidence="3 4">
    <name type="scientific">Peptoniphilus ovalis</name>
    <dbReference type="NCBI Taxonomy" id="2841503"/>
    <lineage>
        <taxon>Bacteria</taxon>
        <taxon>Bacillati</taxon>
        <taxon>Bacillota</taxon>
        <taxon>Tissierellia</taxon>
        <taxon>Tissierellales</taxon>
        <taxon>Peptoniphilaceae</taxon>
        <taxon>Peptoniphilus</taxon>
    </lineage>
</organism>
<dbReference type="RefSeq" id="WP_216548411.1">
    <property type="nucleotide sequence ID" value="NZ_JAHLQO010000001.1"/>
</dbReference>
<dbReference type="EMBL" id="JAHLQO010000001">
    <property type="protein sequence ID" value="MBU5668597.1"/>
    <property type="molecule type" value="Genomic_DNA"/>
</dbReference>
<evidence type="ECO:0000313" key="4">
    <source>
        <dbReference type="Proteomes" id="UP000783742"/>
    </source>
</evidence>
<dbReference type="PANTHER" id="PTHR11820">
    <property type="entry name" value="ACYLPYRUVASE"/>
    <property type="match status" value="1"/>
</dbReference>
<dbReference type="InterPro" id="IPR011234">
    <property type="entry name" value="Fumarylacetoacetase-like_C"/>
</dbReference>